<evidence type="ECO:0000256" key="3">
    <source>
        <dbReference type="ARBA" id="ARBA00022692"/>
    </source>
</evidence>
<evidence type="ECO:0000259" key="8">
    <source>
        <dbReference type="Pfam" id="PF02656"/>
    </source>
</evidence>
<gene>
    <name evidence="9" type="ORF">AAFC00_006955</name>
</gene>
<evidence type="ECO:0000256" key="4">
    <source>
        <dbReference type="ARBA" id="ARBA00022989"/>
    </source>
</evidence>
<feature type="region of interest" description="Disordered" evidence="6">
    <location>
        <begin position="60"/>
        <end position="85"/>
    </location>
</feature>
<comment type="subcellular location">
    <subcellularLocation>
        <location evidence="1">Cell membrane</location>
        <topology evidence="1">Multi-pass membrane protein</topology>
    </subcellularLocation>
</comment>
<evidence type="ECO:0000256" key="6">
    <source>
        <dbReference type="SAM" id="MobiDB-lite"/>
    </source>
</evidence>
<comment type="caution">
    <text evidence="9">The sequence shown here is derived from an EMBL/GenBank/DDBJ whole genome shotgun (WGS) entry which is preliminary data.</text>
</comment>
<keyword evidence="2" id="KW-1003">Cell membrane</keyword>
<evidence type="ECO:0000256" key="5">
    <source>
        <dbReference type="ARBA" id="ARBA00023136"/>
    </source>
</evidence>
<keyword evidence="3 7" id="KW-0812">Transmembrane</keyword>
<accession>A0ABR3PBX7</accession>
<dbReference type="Pfam" id="PF02656">
    <property type="entry name" value="DUF202"/>
    <property type="match status" value="1"/>
</dbReference>
<dbReference type="PANTHER" id="PTHR34187">
    <property type="entry name" value="FGR18P"/>
    <property type="match status" value="1"/>
</dbReference>
<organism evidence="9 10">
    <name type="scientific">Neodothiora populina</name>
    <dbReference type="NCBI Taxonomy" id="2781224"/>
    <lineage>
        <taxon>Eukaryota</taxon>
        <taxon>Fungi</taxon>
        <taxon>Dikarya</taxon>
        <taxon>Ascomycota</taxon>
        <taxon>Pezizomycotina</taxon>
        <taxon>Dothideomycetes</taxon>
        <taxon>Dothideomycetidae</taxon>
        <taxon>Dothideales</taxon>
        <taxon>Dothioraceae</taxon>
        <taxon>Neodothiora</taxon>
    </lineage>
</organism>
<dbReference type="RefSeq" id="XP_069199865.1">
    <property type="nucleotide sequence ID" value="XM_069346988.1"/>
</dbReference>
<feature type="compositionally biased region" description="Basic and acidic residues" evidence="6">
    <location>
        <begin position="69"/>
        <end position="85"/>
    </location>
</feature>
<dbReference type="InterPro" id="IPR052053">
    <property type="entry name" value="IM_YidH-like"/>
</dbReference>
<protein>
    <recommendedName>
        <fullName evidence="8">DUF202 domain-containing protein</fullName>
    </recommendedName>
</protein>
<sequence>MTLLSRLKTPVYKNTGSVARDHLAAERTFLAWIRTGLGLVALGTAIERFSRIDLEALMQSSRPPPTVTRRLEESSESKSSAEHDDKQQEHLLAASLLGTGAGCIAYGVGRYFSNMRMLEKGLFKPSYYGAGALGLTVAGVASAVYWTGFRKHKAAM</sequence>
<evidence type="ECO:0000313" key="10">
    <source>
        <dbReference type="Proteomes" id="UP001562354"/>
    </source>
</evidence>
<evidence type="ECO:0000256" key="1">
    <source>
        <dbReference type="ARBA" id="ARBA00004651"/>
    </source>
</evidence>
<feature type="transmembrane region" description="Helical" evidence="7">
    <location>
        <begin position="128"/>
        <end position="148"/>
    </location>
</feature>
<feature type="domain" description="DUF202" evidence="8">
    <location>
        <begin position="20"/>
        <end position="117"/>
    </location>
</feature>
<keyword evidence="5 7" id="KW-0472">Membrane</keyword>
<proteinExistence type="predicted"/>
<dbReference type="Proteomes" id="UP001562354">
    <property type="component" value="Unassembled WGS sequence"/>
</dbReference>
<dbReference type="GeneID" id="95980654"/>
<dbReference type="EMBL" id="JBFMKM010000010">
    <property type="protein sequence ID" value="KAL1303590.1"/>
    <property type="molecule type" value="Genomic_DNA"/>
</dbReference>
<evidence type="ECO:0000256" key="7">
    <source>
        <dbReference type="SAM" id="Phobius"/>
    </source>
</evidence>
<name>A0ABR3PBX7_9PEZI</name>
<reference evidence="9 10" key="1">
    <citation type="submission" date="2024-07" db="EMBL/GenBank/DDBJ databases">
        <title>Draft sequence of the Neodothiora populina.</title>
        <authorList>
            <person name="Drown D.D."/>
            <person name="Schuette U.S."/>
            <person name="Buechlein A.B."/>
            <person name="Rusch D.R."/>
            <person name="Winton L.W."/>
            <person name="Adams G.A."/>
        </authorList>
    </citation>
    <scope>NUCLEOTIDE SEQUENCE [LARGE SCALE GENOMIC DNA]</scope>
    <source>
        <strain evidence="9 10">CPC 39397</strain>
    </source>
</reference>
<evidence type="ECO:0000313" key="9">
    <source>
        <dbReference type="EMBL" id="KAL1303590.1"/>
    </source>
</evidence>
<keyword evidence="4 7" id="KW-1133">Transmembrane helix</keyword>
<feature type="transmembrane region" description="Helical" evidence="7">
    <location>
        <begin position="91"/>
        <end position="108"/>
    </location>
</feature>
<dbReference type="InterPro" id="IPR003807">
    <property type="entry name" value="DUF202"/>
</dbReference>
<dbReference type="PANTHER" id="PTHR34187:SF2">
    <property type="entry name" value="DUF202 DOMAIN-CONTAINING PROTEIN"/>
    <property type="match status" value="1"/>
</dbReference>
<evidence type="ECO:0000256" key="2">
    <source>
        <dbReference type="ARBA" id="ARBA00022475"/>
    </source>
</evidence>
<keyword evidence="10" id="KW-1185">Reference proteome</keyword>